<dbReference type="Proteomes" id="UP001178507">
    <property type="component" value="Unassembled WGS sequence"/>
</dbReference>
<dbReference type="GO" id="GO:0008331">
    <property type="term" value="F:high voltage-gated calcium channel activity"/>
    <property type="evidence" value="ECO:0007669"/>
    <property type="project" value="TreeGrafter"/>
</dbReference>
<feature type="transmembrane region" description="Helical" evidence="16">
    <location>
        <begin position="296"/>
        <end position="317"/>
    </location>
</feature>
<dbReference type="PROSITE" id="PS00018">
    <property type="entry name" value="EF_HAND_1"/>
    <property type="match status" value="1"/>
</dbReference>
<evidence type="ECO:0000256" key="1">
    <source>
        <dbReference type="ARBA" id="ARBA00004141"/>
    </source>
</evidence>
<dbReference type="PROSITE" id="PS50222">
    <property type="entry name" value="EF_HAND_2"/>
    <property type="match status" value="1"/>
</dbReference>
<keyword evidence="3" id="KW-0597">Phosphoprotein</keyword>
<evidence type="ECO:0000256" key="10">
    <source>
        <dbReference type="ARBA" id="ARBA00023065"/>
    </source>
</evidence>
<dbReference type="InterPro" id="IPR002048">
    <property type="entry name" value="EF_hand_dom"/>
</dbReference>
<feature type="domain" description="EF-hand" evidence="17">
    <location>
        <begin position="138"/>
        <end position="173"/>
    </location>
</feature>
<evidence type="ECO:0000256" key="11">
    <source>
        <dbReference type="ARBA" id="ARBA00023136"/>
    </source>
</evidence>
<dbReference type="EMBL" id="CAUJNA010003551">
    <property type="protein sequence ID" value="CAJ1404691.1"/>
    <property type="molecule type" value="Genomic_DNA"/>
</dbReference>
<feature type="transmembrane region" description="Helical" evidence="16">
    <location>
        <begin position="388"/>
        <end position="414"/>
    </location>
</feature>
<dbReference type="Gene3D" id="1.20.120.350">
    <property type="entry name" value="Voltage-gated potassium channels. Chain C"/>
    <property type="match status" value="1"/>
</dbReference>
<comment type="subcellular location">
    <subcellularLocation>
        <location evidence="1">Membrane</location>
        <topology evidence="1">Multi-pass membrane protein</topology>
    </subcellularLocation>
</comment>
<evidence type="ECO:0000313" key="18">
    <source>
        <dbReference type="EMBL" id="CAJ1404691.1"/>
    </source>
</evidence>
<keyword evidence="9 16" id="KW-1133">Transmembrane helix</keyword>
<evidence type="ECO:0000256" key="12">
    <source>
        <dbReference type="ARBA" id="ARBA00023180"/>
    </source>
</evidence>
<keyword evidence="6 16" id="KW-0812">Transmembrane</keyword>
<feature type="region of interest" description="Disordered" evidence="15">
    <location>
        <begin position="95"/>
        <end position="135"/>
    </location>
</feature>
<evidence type="ECO:0000256" key="6">
    <source>
        <dbReference type="ARBA" id="ARBA00022692"/>
    </source>
</evidence>
<dbReference type="InterPro" id="IPR018247">
    <property type="entry name" value="EF_Hand_1_Ca_BS"/>
</dbReference>
<evidence type="ECO:0000313" key="19">
    <source>
        <dbReference type="Proteomes" id="UP001178507"/>
    </source>
</evidence>
<dbReference type="GO" id="GO:0098703">
    <property type="term" value="P:calcium ion import across plasma membrane"/>
    <property type="evidence" value="ECO:0007669"/>
    <property type="project" value="TreeGrafter"/>
</dbReference>
<feature type="compositionally biased region" description="Basic and acidic residues" evidence="15">
    <location>
        <begin position="119"/>
        <end position="135"/>
    </location>
</feature>
<keyword evidence="12" id="KW-0325">Glycoprotein</keyword>
<dbReference type="Pfam" id="PF00520">
    <property type="entry name" value="Ion_trans"/>
    <property type="match status" value="1"/>
</dbReference>
<feature type="transmembrane region" description="Helical" evidence="16">
    <location>
        <begin position="265"/>
        <end position="284"/>
    </location>
</feature>
<keyword evidence="8" id="KW-0851">Voltage-gated channel</keyword>
<evidence type="ECO:0000256" key="3">
    <source>
        <dbReference type="ARBA" id="ARBA00022553"/>
    </source>
</evidence>
<keyword evidence="5" id="KW-0107">Calcium channel</keyword>
<dbReference type="PANTHER" id="PTHR45628">
    <property type="entry name" value="VOLTAGE-DEPENDENT CALCIUM CHANNEL TYPE A SUBUNIT ALPHA-1"/>
    <property type="match status" value="1"/>
</dbReference>
<dbReference type="GO" id="GO:0005509">
    <property type="term" value="F:calcium ion binding"/>
    <property type="evidence" value="ECO:0007669"/>
    <property type="project" value="InterPro"/>
</dbReference>
<keyword evidence="2" id="KW-0813">Transport</keyword>
<protein>
    <recommendedName>
        <fullName evidence="17">EF-hand domain-containing protein</fullName>
    </recommendedName>
</protein>
<organism evidence="18 19">
    <name type="scientific">Effrenium voratum</name>
    <dbReference type="NCBI Taxonomy" id="2562239"/>
    <lineage>
        <taxon>Eukaryota</taxon>
        <taxon>Sar</taxon>
        <taxon>Alveolata</taxon>
        <taxon>Dinophyceae</taxon>
        <taxon>Suessiales</taxon>
        <taxon>Symbiodiniaceae</taxon>
        <taxon>Effrenium</taxon>
    </lineage>
</organism>
<name>A0AA36NI60_9DINO</name>
<evidence type="ECO:0000256" key="8">
    <source>
        <dbReference type="ARBA" id="ARBA00022882"/>
    </source>
</evidence>
<gene>
    <name evidence="18" type="ORF">EVOR1521_LOCUS27087</name>
</gene>
<dbReference type="InterPro" id="IPR005821">
    <property type="entry name" value="Ion_trans_dom"/>
</dbReference>
<evidence type="ECO:0000256" key="4">
    <source>
        <dbReference type="ARBA" id="ARBA00022568"/>
    </source>
</evidence>
<accession>A0AA36NI60</accession>
<keyword evidence="7" id="KW-0106">Calcium</keyword>
<feature type="transmembrane region" description="Helical" evidence="16">
    <location>
        <begin position="329"/>
        <end position="349"/>
    </location>
</feature>
<keyword evidence="11 16" id="KW-0472">Membrane</keyword>
<evidence type="ECO:0000256" key="7">
    <source>
        <dbReference type="ARBA" id="ARBA00022837"/>
    </source>
</evidence>
<evidence type="ECO:0000256" key="16">
    <source>
        <dbReference type="SAM" id="Phobius"/>
    </source>
</evidence>
<evidence type="ECO:0000256" key="14">
    <source>
        <dbReference type="SAM" id="Coils"/>
    </source>
</evidence>
<keyword evidence="4" id="KW-0109">Calcium transport</keyword>
<keyword evidence="19" id="KW-1185">Reference proteome</keyword>
<reference evidence="18" key="1">
    <citation type="submission" date="2023-08" db="EMBL/GenBank/DDBJ databases">
        <authorList>
            <person name="Chen Y."/>
            <person name="Shah S."/>
            <person name="Dougan E. K."/>
            <person name="Thang M."/>
            <person name="Chan C."/>
        </authorList>
    </citation>
    <scope>NUCLEOTIDE SEQUENCE</scope>
</reference>
<dbReference type="InterPro" id="IPR027359">
    <property type="entry name" value="Volt_channel_dom_sf"/>
</dbReference>
<dbReference type="InterPro" id="IPR050599">
    <property type="entry name" value="VDCC_alpha-1_subunit"/>
</dbReference>
<comment type="caution">
    <text evidence="18">The sequence shown here is derived from an EMBL/GenBank/DDBJ whole genome shotgun (WGS) entry which is preliminary data.</text>
</comment>
<keyword evidence="14" id="KW-0175">Coiled coil</keyword>
<dbReference type="AlphaFoldDB" id="A0AA36NI60"/>
<keyword evidence="10" id="KW-0406">Ion transport</keyword>
<evidence type="ECO:0000256" key="9">
    <source>
        <dbReference type="ARBA" id="ARBA00022989"/>
    </source>
</evidence>
<dbReference type="Gene3D" id="1.10.287.70">
    <property type="match status" value="1"/>
</dbReference>
<dbReference type="PANTHER" id="PTHR45628:SF7">
    <property type="entry name" value="VOLTAGE-DEPENDENT CALCIUM CHANNEL TYPE A SUBUNIT ALPHA-1"/>
    <property type="match status" value="1"/>
</dbReference>
<dbReference type="GO" id="GO:0005891">
    <property type="term" value="C:voltage-gated calcium channel complex"/>
    <property type="evidence" value="ECO:0007669"/>
    <property type="project" value="TreeGrafter"/>
</dbReference>
<feature type="coiled-coil region" evidence="14">
    <location>
        <begin position="24"/>
        <end position="51"/>
    </location>
</feature>
<evidence type="ECO:0000256" key="5">
    <source>
        <dbReference type="ARBA" id="ARBA00022673"/>
    </source>
</evidence>
<feature type="transmembrane region" description="Helical" evidence="16">
    <location>
        <begin position="467"/>
        <end position="493"/>
    </location>
</feature>
<proteinExistence type="predicted"/>
<keyword evidence="13" id="KW-0407">Ion channel</keyword>
<evidence type="ECO:0000256" key="2">
    <source>
        <dbReference type="ARBA" id="ARBA00022448"/>
    </source>
</evidence>
<evidence type="ECO:0000256" key="15">
    <source>
        <dbReference type="SAM" id="MobiDB-lite"/>
    </source>
</evidence>
<evidence type="ECO:0000259" key="17">
    <source>
        <dbReference type="PROSITE" id="PS50222"/>
    </source>
</evidence>
<dbReference type="SUPFAM" id="SSF81324">
    <property type="entry name" value="Voltage-gated potassium channels"/>
    <property type="match status" value="1"/>
</dbReference>
<sequence>MAKRLTETSIEAQSCSGNASEQFMAVVSQELQTLQSVIEEASTRINKIQLEIANTGYSPRAHVSGHNYSMSKRLPQHSNPDVPPEEAATRRIIEESSDNTNLSRHPLEAIQNSGSVVSIKDKSSERPPLRVTEDPDLQGKEDITAQFHRIDASKNDFISAQELCAIAMTNGQQVGVKSVVNALEYLNRITASVDESGQAQAEMDVKLFVLLRAEEEAIIEQAPPDVAATLRIIKRALEDESEHHMFETNKAKFNQRQRTQLLKEAMDIGIVVVIAVNAIVIGISTDHPENTGLWEILEIVFFVIYLAEFLVKNIWWGTPVYFSGPDRNWNWFDFACLIISAVELLVKVFSGEQQRGQSQLNLLKVLRLARLFRLVRIMRFKMFKELKLMAMGLLSGIRALIWAIVLLMVVIYTISIITKSFFGDTHIEFSTVGAGMFTLFRCFTEACETYEGNPIPELLYVQSEHRWLFQLGYVLVTMLVTVGLFNLIMAVFIDNVTKSQNQRKQKELGESAIETEVKLKMLLARFINEPAGDKPALAMMDRFSEDVTSKLTNLTDIAKKRHQLEQRVCADEAFKLLKECNINITRGVFQAWLQDAEFVRVLEEADVDISNKFELFNILDVDLGGELSPHELLTGLLSLRGEVSKGDVIYILLRVRDMTHRLDQLQQGLQSLGRGGSPGW</sequence>
<evidence type="ECO:0000256" key="13">
    <source>
        <dbReference type="ARBA" id="ARBA00023303"/>
    </source>
</evidence>